<keyword evidence="2" id="KW-1185">Reference proteome</keyword>
<dbReference type="Proteomes" id="UP000255233">
    <property type="component" value="Unassembled WGS sequence"/>
</dbReference>
<dbReference type="STRING" id="880526.GCA_000427365_01615"/>
<proteinExistence type="predicted"/>
<accession>A0A379MWF1</accession>
<protein>
    <recommendedName>
        <fullName evidence="3">TolB-like 6-blade propeller-like</fullName>
    </recommendedName>
</protein>
<dbReference type="InterPro" id="IPR011047">
    <property type="entry name" value="Quinoprotein_ADH-like_sf"/>
</dbReference>
<gene>
    <name evidence="1" type="ORF">NCTC11190_02203</name>
</gene>
<sequence>MDYVTAWDGKIVLGSKRNDPVLNIYDIASLQLVDSSLRRGHGPTDISYLGNFCADSQTLFIYDMNVGKQLRIPTGATINRPTVHTMPGRDPAVRFMNIVPLWGNRFVADGRLDHDDSQFCLLDSSGRITSYLDTYPQNEANKDFPSYDKAFGFQGQIFPTYDGKRFVYASRSGLVLKFFGMGPTGEFEKVNEFSVQIPNFTPQSNPAQGFYTVAGDADNLRGVASMTADRQFYYFLFSGKTLREDMYAGPVDQLLVFTHSGEPVARIRLDRAVNRIVYDASTAKLYALTMDETANLLSEVSLPVLSLPN</sequence>
<dbReference type="Pfam" id="PF15869">
    <property type="entry name" value="TolB_like"/>
    <property type="match status" value="1"/>
</dbReference>
<dbReference type="AlphaFoldDB" id="A0A379MWF1"/>
<evidence type="ECO:0000313" key="2">
    <source>
        <dbReference type="Proteomes" id="UP000255233"/>
    </source>
</evidence>
<dbReference type="SUPFAM" id="SSF50998">
    <property type="entry name" value="Quinoprotein alcohol dehydrogenase-like"/>
    <property type="match status" value="1"/>
</dbReference>
<organism evidence="1 2">
    <name type="scientific">Rikenella microfusus</name>
    <dbReference type="NCBI Taxonomy" id="28139"/>
    <lineage>
        <taxon>Bacteria</taxon>
        <taxon>Pseudomonadati</taxon>
        <taxon>Bacteroidota</taxon>
        <taxon>Bacteroidia</taxon>
        <taxon>Bacteroidales</taxon>
        <taxon>Rikenellaceae</taxon>
        <taxon>Rikenella</taxon>
    </lineage>
</organism>
<reference evidence="1 2" key="1">
    <citation type="submission" date="2018-06" db="EMBL/GenBank/DDBJ databases">
        <authorList>
            <consortium name="Pathogen Informatics"/>
            <person name="Doyle S."/>
        </authorList>
    </citation>
    <scope>NUCLEOTIDE SEQUENCE [LARGE SCALE GENOMIC DNA]</scope>
    <source>
        <strain evidence="1 2">NCTC11190</strain>
    </source>
</reference>
<name>A0A379MWF1_9BACT</name>
<evidence type="ECO:0000313" key="1">
    <source>
        <dbReference type="EMBL" id="SUE34962.1"/>
    </source>
</evidence>
<dbReference type="EMBL" id="UGVL01000001">
    <property type="protein sequence ID" value="SUE34962.1"/>
    <property type="molecule type" value="Genomic_DNA"/>
</dbReference>
<evidence type="ECO:0008006" key="3">
    <source>
        <dbReference type="Google" id="ProtNLM"/>
    </source>
</evidence>